<gene>
    <name evidence="1" type="ORF">DCAR_0933645</name>
</gene>
<dbReference type="Proteomes" id="UP000077755">
    <property type="component" value="Chromosome 9"/>
</dbReference>
<protein>
    <submittedName>
        <fullName evidence="1">Uncharacterized protein</fullName>
    </submittedName>
</protein>
<sequence length="139" mass="15162">MQGREKDVVVFSCVRGSKDKGIGFSADSPRMNVTRARSSVWVVGSASTLRKDEHWKNLIKSAEKRNALYKVSKPYADFFSDANIASMEIKKTVPELQEVPNDDIGFDMAIDVNVDDGPADVQDWGGGDAEGFDGAGDDD</sequence>
<dbReference type="PANTHER" id="PTHR10887:SF538">
    <property type="entry name" value="HELICASE MAGATAMA 3-RELATED"/>
    <property type="match status" value="1"/>
</dbReference>
<dbReference type="CDD" id="cd18808">
    <property type="entry name" value="SF1_C_Upf1"/>
    <property type="match status" value="1"/>
</dbReference>
<dbReference type="InterPro" id="IPR045055">
    <property type="entry name" value="DNA2/NAM7-like"/>
</dbReference>
<dbReference type="PANTHER" id="PTHR10887">
    <property type="entry name" value="DNA2/NAM7 HELICASE FAMILY"/>
    <property type="match status" value="1"/>
</dbReference>
<organism evidence="1 2">
    <name type="scientific">Daucus carota subsp. sativus</name>
    <name type="common">Carrot</name>
    <dbReference type="NCBI Taxonomy" id="79200"/>
    <lineage>
        <taxon>Eukaryota</taxon>
        <taxon>Viridiplantae</taxon>
        <taxon>Streptophyta</taxon>
        <taxon>Embryophyta</taxon>
        <taxon>Tracheophyta</taxon>
        <taxon>Spermatophyta</taxon>
        <taxon>Magnoliopsida</taxon>
        <taxon>eudicotyledons</taxon>
        <taxon>Gunneridae</taxon>
        <taxon>Pentapetalae</taxon>
        <taxon>asterids</taxon>
        <taxon>campanulids</taxon>
        <taxon>Apiales</taxon>
        <taxon>Apiaceae</taxon>
        <taxon>Apioideae</taxon>
        <taxon>Scandiceae</taxon>
        <taxon>Daucinae</taxon>
        <taxon>Daucus</taxon>
        <taxon>Daucus sect. Daucus</taxon>
    </lineage>
</organism>
<dbReference type="InterPro" id="IPR041679">
    <property type="entry name" value="DNA2/NAM7-like_C"/>
</dbReference>
<dbReference type="Gene3D" id="3.40.50.300">
    <property type="entry name" value="P-loop containing nucleotide triphosphate hydrolases"/>
    <property type="match status" value="1"/>
</dbReference>
<reference evidence="1" key="2">
    <citation type="submission" date="2022-03" db="EMBL/GenBank/DDBJ databases">
        <title>Draft title - Genomic analysis of global carrot germplasm unveils the trajectory of domestication and the origin of high carotenoid orange carrot.</title>
        <authorList>
            <person name="Iorizzo M."/>
            <person name="Ellison S."/>
            <person name="Senalik D."/>
            <person name="Macko-Podgorni A."/>
            <person name="Grzebelus D."/>
            <person name="Bostan H."/>
            <person name="Rolling W."/>
            <person name="Curaba J."/>
            <person name="Simon P."/>
        </authorList>
    </citation>
    <scope>NUCLEOTIDE SEQUENCE</scope>
    <source>
        <tissue evidence="1">Leaf</tissue>
    </source>
</reference>
<dbReference type="InterPro" id="IPR027417">
    <property type="entry name" value="P-loop_NTPase"/>
</dbReference>
<name>A0A175YDQ7_DAUCS</name>
<dbReference type="OMA" id="QAPQDDW"/>
<accession>A0A175YDQ7</accession>
<evidence type="ECO:0000313" key="2">
    <source>
        <dbReference type="Proteomes" id="UP000077755"/>
    </source>
</evidence>
<dbReference type="Gramene" id="KZM81615">
    <property type="protein sequence ID" value="KZM81615"/>
    <property type="gene ID" value="DCAR_029228"/>
</dbReference>
<reference evidence="1" key="1">
    <citation type="journal article" date="2016" name="Nat. Genet.">
        <title>A high-quality carrot genome assembly provides new insights into carotenoid accumulation and asterid genome evolution.</title>
        <authorList>
            <person name="Iorizzo M."/>
            <person name="Ellison S."/>
            <person name="Senalik D."/>
            <person name="Zeng P."/>
            <person name="Satapoomin P."/>
            <person name="Huang J."/>
            <person name="Bowman M."/>
            <person name="Iovene M."/>
            <person name="Sanseverino W."/>
            <person name="Cavagnaro P."/>
            <person name="Yildiz M."/>
            <person name="Macko-Podgorni A."/>
            <person name="Moranska E."/>
            <person name="Grzebelus E."/>
            <person name="Grzebelus D."/>
            <person name="Ashrafi H."/>
            <person name="Zheng Z."/>
            <person name="Cheng S."/>
            <person name="Spooner D."/>
            <person name="Van Deynze A."/>
            <person name="Simon P."/>
        </authorList>
    </citation>
    <scope>NUCLEOTIDE SEQUENCE</scope>
    <source>
        <tissue evidence="1">Leaf</tissue>
    </source>
</reference>
<dbReference type="InterPro" id="IPR047187">
    <property type="entry name" value="SF1_C_Upf1"/>
</dbReference>
<evidence type="ECO:0000313" key="1">
    <source>
        <dbReference type="EMBL" id="WOH14129.1"/>
    </source>
</evidence>
<proteinExistence type="predicted"/>
<dbReference type="Pfam" id="PF13087">
    <property type="entry name" value="AAA_12"/>
    <property type="match status" value="1"/>
</dbReference>
<keyword evidence="2" id="KW-1185">Reference proteome</keyword>
<dbReference type="AlphaFoldDB" id="A0A175YDQ7"/>
<dbReference type="EMBL" id="CP093351">
    <property type="protein sequence ID" value="WOH14129.1"/>
    <property type="molecule type" value="Genomic_DNA"/>
</dbReference>